<dbReference type="Proteomes" id="UP001265550">
    <property type="component" value="Unassembled WGS sequence"/>
</dbReference>
<keyword evidence="3" id="KW-1185">Reference proteome</keyword>
<organism evidence="2 3">
    <name type="scientific">Hydrogenophaga laconesensis</name>
    <dbReference type="NCBI Taxonomy" id="1805971"/>
    <lineage>
        <taxon>Bacteria</taxon>
        <taxon>Pseudomonadati</taxon>
        <taxon>Pseudomonadota</taxon>
        <taxon>Betaproteobacteria</taxon>
        <taxon>Burkholderiales</taxon>
        <taxon>Comamonadaceae</taxon>
        <taxon>Hydrogenophaga</taxon>
    </lineage>
</organism>
<dbReference type="EMBL" id="JAVDWE010000009">
    <property type="protein sequence ID" value="MDR7095579.1"/>
    <property type="molecule type" value="Genomic_DNA"/>
</dbReference>
<reference evidence="2 3" key="1">
    <citation type="submission" date="2023-07" db="EMBL/GenBank/DDBJ databases">
        <title>Sorghum-associated microbial communities from plants grown in Nebraska, USA.</title>
        <authorList>
            <person name="Schachtman D."/>
        </authorList>
    </citation>
    <scope>NUCLEOTIDE SEQUENCE [LARGE SCALE GENOMIC DNA]</scope>
    <source>
        <strain evidence="2 3">BE240</strain>
    </source>
</reference>
<comment type="caution">
    <text evidence="2">The sequence shown here is derived from an EMBL/GenBank/DDBJ whole genome shotgun (WGS) entry which is preliminary data.</text>
</comment>
<evidence type="ECO:0000259" key="1">
    <source>
        <dbReference type="PROSITE" id="PS50925"/>
    </source>
</evidence>
<feature type="domain" description="BLUF" evidence="1">
    <location>
        <begin position="5"/>
        <end position="97"/>
    </location>
</feature>
<name>A0ABU1VDN4_9BURK</name>
<dbReference type="SUPFAM" id="SSF54975">
    <property type="entry name" value="Acylphosphatase/BLUF domain-like"/>
    <property type="match status" value="1"/>
</dbReference>
<gene>
    <name evidence="2" type="ORF">J2X09_003330</name>
</gene>
<dbReference type="InterPro" id="IPR036046">
    <property type="entry name" value="Acylphosphatase-like_dom_sf"/>
</dbReference>
<evidence type="ECO:0000313" key="3">
    <source>
        <dbReference type="Proteomes" id="UP001265550"/>
    </source>
</evidence>
<accession>A0ABU1VDN4</accession>
<sequence length="132" mass="14939">MTPTLKQFFYHSRLAPGQRHSAVSDIISTARRFNAGHGITGLLVFDGERFCQFIEGPPTEMDALVERLKTDPRHVDFTVLISDAWAHERLHPYWSMAYAALEGPAYLTDLLSRPGEEALRQLQASIDRLDVN</sequence>
<dbReference type="Pfam" id="PF04940">
    <property type="entry name" value="BLUF"/>
    <property type="match status" value="1"/>
</dbReference>
<dbReference type="SMART" id="SM01034">
    <property type="entry name" value="BLUF"/>
    <property type="match status" value="1"/>
</dbReference>
<protein>
    <recommendedName>
        <fullName evidence="1">BLUF domain-containing protein</fullName>
    </recommendedName>
</protein>
<dbReference type="InterPro" id="IPR007024">
    <property type="entry name" value="BLUF_domain"/>
</dbReference>
<dbReference type="Gene3D" id="3.30.70.100">
    <property type="match status" value="1"/>
</dbReference>
<dbReference type="RefSeq" id="WP_310308802.1">
    <property type="nucleotide sequence ID" value="NZ_JAVDWE010000009.1"/>
</dbReference>
<proteinExistence type="predicted"/>
<evidence type="ECO:0000313" key="2">
    <source>
        <dbReference type="EMBL" id="MDR7095579.1"/>
    </source>
</evidence>
<dbReference type="PROSITE" id="PS50925">
    <property type="entry name" value="BLUF"/>
    <property type="match status" value="1"/>
</dbReference>